<gene>
    <name evidence="3" type="ORF">AAA083_12450</name>
</gene>
<sequence length="272" mass="30623">MYEELYQPIPDRARYWDRLGMDEPAGPLDAETLDRMIAAHQRAIPFENLDIVDFGRTIDLGMPALFDKMIARRRGGYCFELNALFCMLLAETGFDAAPCFARSLKNRGYTQPIAHRGTIVSLDGEKLFCDVGYGGPMPACALPLEDGLRIVSCGQAFRMDRQDGPWWKLTYCGREDAKACGSDAEEAVMAFMDLPQDEVDFVPLSHFCSTHPDSVFTQWRNVNRRTDDGSVSIVGDVFTKTVHGEKKRVTIESEAQYRTILEKDFGIELPGR</sequence>
<dbReference type="RefSeq" id="WP_102375230.1">
    <property type="nucleotide sequence ID" value="NZ_DBFADM010000004.1"/>
</dbReference>
<keyword evidence="4" id="KW-1185">Reference proteome</keyword>
<comment type="caution">
    <text evidence="3">The sequence shown here is derived from an EMBL/GenBank/DDBJ whole genome shotgun (WGS) entry which is preliminary data.</text>
</comment>
<evidence type="ECO:0000256" key="2">
    <source>
        <dbReference type="RuleBase" id="RU003452"/>
    </source>
</evidence>
<dbReference type="PANTHER" id="PTHR11786">
    <property type="entry name" value="N-HYDROXYARYLAMINE O-ACETYLTRANSFERASE"/>
    <property type="match status" value="1"/>
</dbReference>
<dbReference type="InterPro" id="IPR053710">
    <property type="entry name" value="Arylamine_NAT_domain_sf"/>
</dbReference>
<dbReference type="EMBL" id="JBBNOP010000012">
    <property type="protein sequence ID" value="MEQ3363787.1"/>
    <property type="molecule type" value="Genomic_DNA"/>
</dbReference>
<proteinExistence type="inferred from homology"/>
<evidence type="ECO:0000256" key="1">
    <source>
        <dbReference type="ARBA" id="ARBA00006547"/>
    </source>
</evidence>
<reference evidence="3 4" key="1">
    <citation type="submission" date="2024-04" db="EMBL/GenBank/DDBJ databases">
        <title>Human intestinal bacterial collection.</title>
        <authorList>
            <person name="Pauvert C."/>
            <person name="Hitch T.C.A."/>
            <person name="Clavel T."/>
        </authorList>
    </citation>
    <scope>NUCLEOTIDE SEQUENCE [LARGE SCALE GENOMIC DNA]</scope>
    <source>
        <strain evidence="3 4">CLA-KB-H42</strain>
    </source>
</reference>
<dbReference type="SUPFAM" id="SSF54001">
    <property type="entry name" value="Cysteine proteinases"/>
    <property type="match status" value="1"/>
</dbReference>
<protein>
    <submittedName>
        <fullName evidence="3">Arylamine N-acetyltransferase</fullName>
    </submittedName>
</protein>
<evidence type="ECO:0000313" key="3">
    <source>
        <dbReference type="EMBL" id="MEQ3363787.1"/>
    </source>
</evidence>
<name>A0ABV1JFC4_9ACTN</name>
<organism evidence="3 4">
    <name type="scientific">Raoultibacter massiliensis</name>
    <dbReference type="NCBI Taxonomy" id="1852371"/>
    <lineage>
        <taxon>Bacteria</taxon>
        <taxon>Bacillati</taxon>
        <taxon>Actinomycetota</taxon>
        <taxon>Coriobacteriia</taxon>
        <taxon>Eggerthellales</taxon>
        <taxon>Eggerthellaceae</taxon>
        <taxon>Raoultibacter</taxon>
    </lineage>
</organism>
<dbReference type="Pfam" id="PF00797">
    <property type="entry name" value="Acetyltransf_2"/>
    <property type="match status" value="1"/>
</dbReference>
<dbReference type="Gene3D" id="3.30.2140.20">
    <property type="match status" value="1"/>
</dbReference>
<dbReference type="InterPro" id="IPR038765">
    <property type="entry name" value="Papain-like_cys_pep_sf"/>
</dbReference>
<dbReference type="PANTHER" id="PTHR11786:SF0">
    <property type="entry name" value="ARYLAMINE N-ACETYLTRANSFERASE 4-RELATED"/>
    <property type="match status" value="1"/>
</dbReference>
<dbReference type="Proteomes" id="UP001487305">
    <property type="component" value="Unassembled WGS sequence"/>
</dbReference>
<evidence type="ECO:0000313" key="4">
    <source>
        <dbReference type="Proteomes" id="UP001487305"/>
    </source>
</evidence>
<dbReference type="InterPro" id="IPR001447">
    <property type="entry name" value="Arylamine_N-AcTrfase"/>
</dbReference>
<comment type="similarity">
    <text evidence="1 2">Belongs to the arylamine N-acetyltransferase family.</text>
</comment>
<accession>A0ABV1JFC4</accession>
<dbReference type="PRINTS" id="PR01543">
    <property type="entry name" value="ANATRNSFRASE"/>
</dbReference>